<reference evidence="8 9" key="1">
    <citation type="submission" date="2016-10" db="EMBL/GenBank/DDBJ databases">
        <authorList>
            <person name="de Groot N.N."/>
        </authorList>
    </citation>
    <scope>NUCLEOTIDE SEQUENCE [LARGE SCALE GENOMIC DNA]</scope>
    <source>
        <strain evidence="8 9">DSM 19073</strain>
    </source>
</reference>
<dbReference type="OrthoDB" id="9779817at2"/>
<dbReference type="Proteomes" id="UP000199110">
    <property type="component" value="Unassembled WGS sequence"/>
</dbReference>
<keyword evidence="6 7" id="KW-0472">Membrane</keyword>
<evidence type="ECO:0000256" key="7">
    <source>
        <dbReference type="SAM" id="Phobius"/>
    </source>
</evidence>
<keyword evidence="5 7" id="KW-1133">Transmembrane helix</keyword>
<dbReference type="RefSeq" id="WP_092781949.1">
    <property type="nucleotide sequence ID" value="NZ_FORA01000003.1"/>
</dbReference>
<evidence type="ECO:0000313" key="9">
    <source>
        <dbReference type="Proteomes" id="UP000199110"/>
    </source>
</evidence>
<comment type="similarity">
    <text evidence="2">Belongs to the FliR/MopE/SpaR family.</text>
</comment>
<feature type="transmembrane region" description="Helical" evidence="7">
    <location>
        <begin position="122"/>
        <end position="145"/>
    </location>
</feature>
<keyword evidence="3" id="KW-1003">Cell membrane</keyword>
<evidence type="ECO:0000256" key="3">
    <source>
        <dbReference type="ARBA" id="ARBA00022475"/>
    </source>
</evidence>
<dbReference type="PANTHER" id="PTHR30065">
    <property type="entry name" value="FLAGELLAR BIOSYNTHETIC PROTEIN FLIR"/>
    <property type="match status" value="1"/>
</dbReference>
<keyword evidence="8" id="KW-0969">Cilium</keyword>
<evidence type="ECO:0000313" key="8">
    <source>
        <dbReference type="EMBL" id="SFJ42374.1"/>
    </source>
</evidence>
<comment type="subcellular location">
    <subcellularLocation>
        <location evidence="1">Cell membrane</location>
        <topology evidence="1">Multi-pass membrane protein</topology>
    </subcellularLocation>
</comment>
<evidence type="ECO:0000256" key="2">
    <source>
        <dbReference type="ARBA" id="ARBA00009772"/>
    </source>
</evidence>
<dbReference type="InterPro" id="IPR002010">
    <property type="entry name" value="T3SS_IM_R"/>
</dbReference>
<evidence type="ECO:0000256" key="1">
    <source>
        <dbReference type="ARBA" id="ARBA00004651"/>
    </source>
</evidence>
<name>A0A1I3R6X3_9RHOB</name>
<dbReference type="STRING" id="390807.SAMN04488095_2822"/>
<dbReference type="PRINTS" id="PR00953">
    <property type="entry name" value="TYPE3IMRPROT"/>
</dbReference>
<keyword evidence="4 7" id="KW-0812">Transmembrane</keyword>
<keyword evidence="8" id="KW-0966">Cell projection</keyword>
<dbReference type="GO" id="GO:0005886">
    <property type="term" value="C:plasma membrane"/>
    <property type="evidence" value="ECO:0007669"/>
    <property type="project" value="UniProtKB-SubCell"/>
</dbReference>
<dbReference type="EMBL" id="FORA01000003">
    <property type="protein sequence ID" value="SFJ42374.1"/>
    <property type="molecule type" value="Genomic_DNA"/>
</dbReference>
<feature type="transmembrane region" description="Helical" evidence="7">
    <location>
        <begin position="205"/>
        <end position="227"/>
    </location>
</feature>
<evidence type="ECO:0000256" key="6">
    <source>
        <dbReference type="ARBA" id="ARBA00023136"/>
    </source>
</evidence>
<dbReference type="PANTHER" id="PTHR30065:SF1">
    <property type="entry name" value="SURFACE PRESENTATION OF ANTIGENS PROTEIN SPAR"/>
    <property type="match status" value="1"/>
</dbReference>
<feature type="transmembrane region" description="Helical" evidence="7">
    <location>
        <begin position="173"/>
        <end position="193"/>
    </location>
</feature>
<dbReference type="Pfam" id="PF01311">
    <property type="entry name" value="Bac_export_1"/>
    <property type="match status" value="1"/>
</dbReference>
<organism evidence="8 9">
    <name type="scientific">Jannaschia pohangensis</name>
    <dbReference type="NCBI Taxonomy" id="390807"/>
    <lineage>
        <taxon>Bacteria</taxon>
        <taxon>Pseudomonadati</taxon>
        <taxon>Pseudomonadota</taxon>
        <taxon>Alphaproteobacteria</taxon>
        <taxon>Rhodobacterales</taxon>
        <taxon>Roseobacteraceae</taxon>
        <taxon>Jannaschia</taxon>
    </lineage>
</organism>
<sequence length="250" mass="25703">MIEAALALHEAAAPILSQLFVVFLRIGAVMVVLPGLGDRMIPVRVRLVVSFALSAAVAPAVDLAGDVTAGLIATETIIGLALGSVLRFIALALNMAGMMAAQLTSLAQLFGTVEPSSAMGNILNLAGLALIMASGLPLMVIDLLIRSYEVLPLGFIPDGSDLSRWGLARAAEAFALAFALAAPFALAALIYNAAMGVINRAMPQLMVALVGAPAITWASAVLLFLAAPLMLTVWKAAMIATLGDPIGHIP</sequence>
<dbReference type="GO" id="GO:0006605">
    <property type="term" value="P:protein targeting"/>
    <property type="evidence" value="ECO:0007669"/>
    <property type="project" value="InterPro"/>
</dbReference>
<proteinExistence type="inferred from homology"/>
<feature type="transmembrane region" description="Helical" evidence="7">
    <location>
        <begin position="77"/>
        <end position="101"/>
    </location>
</feature>
<dbReference type="AlphaFoldDB" id="A0A1I3R6X3"/>
<keyword evidence="8" id="KW-0282">Flagellum</keyword>
<gene>
    <name evidence="8" type="ORF">SAMN04488095_2822</name>
</gene>
<evidence type="ECO:0000256" key="4">
    <source>
        <dbReference type="ARBA" id="ARBA00022692"/>
    </source>
</evidence>
<keyword evidence="9" id="KW-1185">Reference proteome</keyword>
<feature type="transmembrane region" description="Helical" evidence="7">
    <location>
        <begin position="12"/>
        <end position="33"/>
    </location>
</feature>
<feature type="transmembrane region" description="Helical" evidence="7">
    <location>
        <begin position="45"/>
        <end position="65"/>
    </location>
</feature>
<evidence type="ECO:0000256" key="5">
    <source>
        <dbReference type="ARBA" id="ARBA00022989"/>
    </source>
</evidence>
<protein>
    <submittedName>
        <fullName evidence="8">Flagellar biosynthetic protein FliR</fullName>
    </submittedName>
</protein>
<accession>A0A1I3R6X3</accession>